<evidence type="ECO:0000256" key="3">
    <source>
        <dbReference type="ARBA" id="ARBA00022448"/>
    </source>
</evidence>
<dbReference type="InterPro" id="IPR015683">
    <property type="entry name" value="Ionotropic_Glu_rcpt"/>
</dbReference>
<evidence type="ECO:0000256" key="8">
    <source>
        <dbReference type="ARBA" id="ARBA00023170"/>
    </source>
</evidence>
<feature type="domain" description="Ionotropic glutamate receptor L-glutamate and glycine-binding" evidence="13">
    <location>
        <begin position="73"/>
        <end position="139"/>
    </location>
</feature>
<evidence type="ECO:0000256" key="7">
    <source>
        <dbReference type="ARBA" id="ARBA00023136"/>
    </source>
</evidence>
<evidence type="ECO:0000313" key="15">
    <source>
        <dbReference type="Proteomes" id="UP000728032"/>
    </source>
</evidence>
<keyword evidence="11" id="KW-0407">Ion channel</keyword>
<evidence type="ECO:0008006" key="16">
    <source>
        <dbReference type="Google" id="ProtNLM"/>
    </source>
</evidence>
<keyword evidence="6" id="KW-0406">Ion transport</keyword>
<reference evidence="14" key="1">
    <citation type="submission" date="2020-11" db="EMBL/GenBank/DDBJ databases">
        <authorList>
            <person name="Tran Van P."/>
        </authorList>
    </citation>
    <scope>NUCLEOTIDE SEQUENCE</scope>
</reference>
<name>A0A7R9M977_9ACAR</name>
<dbReference type="SMART" id="SM00079">
    <property type="entry name" value="PBPe"/>
    <property type="match status" value="1"/>
</dbReference>
<evidence type="ECO:0000313" key="14">
    <source>
        <dbReference type="EMBL" id="CAD7655963.1"/>
    </source>
</evidence>
<evidence type="ECO:0000256" key="4">
    <source>
        <dbReference type="ARBA" id="ARBA00022692"/>
    </source>
</evidence>
<comment type="similarity">
    <text evidence="2">Belongs to the glutamate-gated ion channel (TC 1.A.10.1) family.</text>
</comment>
<dbReference type="GO" id="GO:0016020">
    <property type="term" value="C:membrane"/>
    <property type="evidence" value="ECO:0007669"/>
    <property type="project" value="UniProtKB-SubCell"/>
</dbReference>
<dbReference type="EMBL" id="OC925156">
    <property type="protein sequence ID" value="CAD7655963.1"/>
    <property type="molecule type" value="Genomic_DNA"/>
</dbReference>
<dbReference type="Proteomes" id="UP000728032">
    <property type="component" value="Unassembled WGS sequence"/>
</dbReference>
<evidence type="ECO:0000256" key="11">
    <source>
        <dbReference type="ARBA" id="ARBA00023303"/>
    </source>
</evidence>
<dbReference type="SMART" id="SM00918">
    <property type="entry name" value="Lig_chan-Glu_bd"/>
    <property type="match status" value="1"/>
</dbReference>
<protein>
    <recommendedName>
        <fullName evidence="16">Ionotropic glutamate receptor</fullName>
    </recommendedName>
</protein>
<dbReference type="Pfam" id="PF10613">
    <property type="entry name" value="Lig_chan-Glu_bd"/>
    <property type="match status" value="1"/>
</dbReference>
<evidence type="ECO:0000259" key="13">
    <source>
        <dbReference type="SMART" id="SM00918"/>
    </source>
</evidence>
<dbReference type="InterPro" id="IPR001320">
    <property type="entry name" value="Iontro_rcpt_C"/>
</dbReference>
<keyword evidence="15" id="KW-1185">Reference proteome</keyword>
<keyword evidence="5" id="KW-1133">Transmembrane helix</keyword>
<gene>
    <name evidence="14" type="ORF">ONB1V03_LOCUS12603</name>
</gene>
<dbReference type="GO" id="GO:0015276">
    <property type="term" value="F:ligand-gated monoatomic ion channel activity"/>
    <property type="evidence" value="ECO:0007669"/>
    <property type="project" value="InterPro"/>
</dbReference>
<evidence type="ECO:0000256" key="10">
    <source>
        <dbReference type="ARBA" id="ARBA00023286"/>
    </source>
</evidence>
<keyword evidence="4" id="KW-0812">Transmembrane</keyword>
<dbReference type="EMBL" id="CAJPVJ010010331">
    <property type="protein sequence ID" value="CAG2173150.1"/>
    <property type="molecule type" value="Genomic_DNA"/>
</dbReference>
<evidence type="ECO:0000256" key="9">
    <source>
        <dbReference type="ARBA" id="ARBA00023180"/>
    </source>
</evidence>
<dbReference type="FunFam" id="3.40.190.10:FF:000024">
    <property type="entry name" value="Glutamate receptor, ionotropic, delta 1"/>
    <property type="match status" value="1"/>
</dbReference>
<dbReference type="AlphaFoldDB" id="A0A7R9M977"/>
<evidence type="ECO:0000256" key="2">
    <source>
        <dbReference type="ARBA" id="ARBA00008685"/>
    </source>
</evidence>
<dbReference type="Gene3D" id="3.40.190.10">
    <property type="entry name" value="Periplasmic binding protein-like II"/>
    <property type="match status" value="3"/>
</dbReference>
<proteinExistence type="inferred from homology"/>
<keyword evidence="10" id="KW-1071">Ligand-gated ion channel</keyword>
<keyword evidence="9" id="KW-0325">Glycoprotein</keyword>
<organism evidence="14">
    <name type="scientific">Oppiella nova</name>
    <dbReference type="NCBI Taxonomy" id="334625"/>
    <lineage>
        <taxon>Eukaryota</taxon>
        <taxon>Metazoa</taxon>
        <taxon>Ecdysozoa</taxon>
        <taxon>Arthropoda</taxon>
        <taxon>Chelicerata</taxon>
        <taxon>Arachnida</taxon>
        <taxon>Acari</taxon>
        <taxon>Acariformes</taxon>
        <taxon>Sarcoptiformes</taxon>
        <taxon>Oribatida</taxon>
        <taxon>Brachypylina</taxon>
        <taxon>Oppioidea</taxon>
        <taxon>Oppiidae</taxon>
        <taxon>Oppiella</taxon>
    </lineage>
</organism>
<comment type="subcellular location">
    <subcellularLocation>
        <location evidence="1">Membrane</location>
        <topology evidence="1">Multi-pass membrane protein</topology>
    </subcellularLocation>
</comment>
<accession>A0A7R9M977</accession>
<dbReference type="PANTHER" id="PTHR18966">
    <property type="entry name" value="IONOTROPIC GLUTAMATE RECEPTOR"/>
    <property type="match status" value="1"/>
</dbReference>
<evidence type="ECO:0000256" key="1">
    <source>
        <dbReference type="ARBA" id="ARBA00004141"/>
    </source>
</evidence>
<evidence type="ECO:0000256" key="5">
    <source>
        <dbReference type="ARBA" id="ARBA00022989"/>
    </source>
</evidence>
<dbReference type="InterPro" id="IPR019594">
    <property type="entry name" value="Glu/Gly-bd"/>
</dbReference>
<dbReference type="OrthoDB" id="5984008at2759"/>
<keyword evidence="3" id="KW-0813">Transport</keyword>
<feature type="domain" description="Ionotropic glutamate receptor C-terminal" evidence="12">
    <location>
        <begin position="63"/>
        <end position="359"/>
    </location>
</feature>
<keyword evidence="7" id="KW-0472">Membrane</keyword>
<evidence type="ECO:0000256" key="6">
    <source>
        <dbReference type="ARBA" id="ARBA00023065"/>
    </source>
</evidence>
<evidence type="ECO:0000259" key="12">
    <source>
        <dbReference type="SMART" id="SM00079"/>
    </source>
</evidence>
<dbReference type="SUPFAM" id="SSF53850">
    <property type="entry name" value="Periplasmic binding protein-like II"/>
    <property type="match status" value="1"/>
</dbReference>
<sequence>MIIYKNKICNKFILCAIFIYCYSCECNAIISPQSMDQNVLAHDKYSRVIRATNSTRNSYRNKILIITSILSEPYLMEKSWAPGGIPTGNDRYEGYCKDLADRLAHILGFRYELRLVNDSKYGQMDKHGVWDGMIGELVRRVGAPYRLEVDIAIAPLTITSRRKGDVDFTHAFMSVGISILMKKPALISRPGIFSFMYPLSRETWVYILLSYIGISRVYSKLDLRLYQSIQSMLLANRLIWNTGSSTQAFFQNSRLPTYKKMWEYMRANPQVFVNDYGEGIRRARESNGKYAFLMGWKSPSLDYINQRLPCDTMKVGHNLDEKGYGIATQKDSPTLLEDAIIKLQEDGVLAHLRHKWWSDRSECGPKMIMTGIYGVLKANIRVVITGSTDNCVEC</sequence>
<keyword evidence="8" id="KW-0675">Receptor</keyword>